<evidence type="ECO:0000313" key="3">
    <source>
        <dbReference type="RefSeq" id="XP_018323330.1"/>
    </source>
</evidence>
<sequence>MMKGACSITIFVLVHAVYCQFASFNLVSQNPSAISSNEGTFLPLSPPHYSGNVAAKSPPSPHFKVLEVASYENQLHPSLLNPFYKNPEIANQLAGESLRLNNEFPVYNRDSEHISRSEIAKIIHHSGLGQ</sequence>
<dbReference type="RefSeq" id="XP_018323330.1">
    <property type="nucleotide sequence ID" value="XM_018467828.2"/>
</dbReference>
<protein>
    <submittedName>
        <fullName evidence="3">Uncharacterized protein LOC108735723</fullName>
    </submittedName>
</protein>
<gene>
    <name evidence="3" type="primary">LOC108735723</name>
</gene>
<evidence type="ECO:0000256" key="1">
    <source>
        <dbReference type="SAM" id="SignalP"/>
    </source>
</evidence>
<dbReference type="Proteomes" id="UP000192223">
    <property type="component" value="Unplaced"/>
</dbReference>
<dbReference type="GeneID" id="108735723"/>
<reference evidence="3" key="1">
    <citation type="submission" date="2025-08" db="UniProtKB">
        <authorList>
            <consortium name="RefSeq"/>
        </authorList>
    </citation>
    <scope>IDENTIFICATION</scope>
    <source>
        <tissue evidence="3">Entire body</tissue>
    </source>
</reference>
<dbReference type="OrthoDB" id="7674957at2759"/>
<dbReference type="KEGG" id="apln:108735723"/>
<evidence type="ECO:0000313" key="2">
    <source>
        <dbReference type="Proteomes" id="UP000192223"/>
    </source>
</evidence>
<organism evidence="2 3">
    <name type="scientific">Agrilus planipennis</name>
    <name type="common">Emerald ash borer</name>
    <name type="synonym">Agrilus marcopoli</name>
    <dbReference type="NCBI Taxonomy" id="224129"/>
    <lineage>
        <taxon>Eukaryota</taxon>
        <taxon>Metazoa</taxon>
        <taxon>Ecdysozoa</taxon>
        <taxon>Arthropoda</taxon>
        <taxon>Hexapoda</taxon>
        <taxon>Insecta</taxon>
        <taxon>Pterygota</taxon>
        <taxon>Neoptera</taxon>
        <taxon>Endopterygota</taxon>
        <taxon>Coleoptera</taxon>
        <taxon>Polyphaga</taxon>
        <taxon>Elateriformia</taxon>
        <taxon>Buprestoidea</taxon>
        <taxon>Buprestidae</taxon>
        <taxon>Agrilinae</taxon>
        <taxon>Agrilus</taxon>
    </lineage>
</organism>
<keyword evidence="1" id="KW-0732">Signal</keyword>
<feature type="chain" id="PRO_5010709864" evidence="1">
    <location>
        <begin position="17"/>
        <end position="130"/>
    </location>
</feature>
<dbReference type="InParanoid" id="A0A1W4WTH7"/>
<dbReference type="AlphaFoldDB" id="A0A1W4WTH7"/>
<name>A0A1W4WTH7_AGRPL</name>
<proteinExistence type="predicted"/>
<feature type="signal peptide" evidence="1">
    <location>
        <begin position="1"/>
        <end position="16"/>
    </location>
</feature>
<accession>A0A1W4WTH7</accession>
<keyword evidence="2" id="KW-1185">Reference proteome</keyword>